<dbReference type="Proteomes" id="UP000051295">
    <property type="component" value="Unassembled WGS sequence"/>
</dbReference>
<gene>
    <name evidence="2" type="ORF">XM53_06635</name>
</gene>
<dbReference type="EMBL" id="LAXJ01000005">
    <property type="protein sequence ID" value="KRS13525.1"/>
    <property type="molecule type" value="Genomic_DNA"/>
</dbReference>
<organism evidence="2 3">
    <name type="scientific">Roseovarius atlanticus</name>
    <dbReference type="NCBI Taxonomy" id="1641875"/>
    <lineage>
        <taxon>Bacteria</taxon>
        <taxon>Pseudomonadati</taxon>
        <taxon>Pseudomonadota</taxon>
        <taxon>Alphaproteobacteria</taxon>
        <taxon>Rhodobacterales</taxon>
        <taxon>Roseobacteraceae</taxon>
        <taxon>Roseovarius</taxon>
    </lineage>
</organism>
<feature type="region of interest" description="Disordered" evidence="1">
    <location>
        <begin position="1"/>
        <end position="28"/>
    </location>
</feature>
<accession>A0A0T5NX72</accession>
<comment type="caution">
    <text evidence="2">The sequence shown here is derived from an EMBL/GenBank/DDBJ whole genome shotgun (WGS) entry which is preliminary data.</text>
</comment>
<dbReference type="STRING" id="1641875.XM53_06635"/>
<dbReference type="AlphaFoldDB" id="A0A0T5NX72"/>
<name>A0A0T5NX72_9RHOB</name>
<feature type="compositionally biased region" description="Low complexity" evidence="1">
    <location>
        <begin position="18"/>
        <end position="28"/>
    </location>
</feature>
<evidence type="ECO:0000313" key="2">
    <source>
        <dbReference type="EMBL" id="KRS13525.1"/>
    </source>
</evidence>
<keyword evidence="3" id="KW-1185">Reference proteome</keyword>
<evidence type="ECO:0000256" key="1">
    <source>
        <dbReference type="SAM" id="MobiDB-lite"/>
    </source>
</evidence>
<feature type="compositionally biased region" description="Polar residues" evidence="1">
    <location>
        <begin position="1"/>
        <end position="17"/>
    </location>
</feature>
<sequence>METDGGSSLQTGSGNDTASGSVRGSVSARSGGGYTFLLNRDTAVCSAVFDDAASAGATELSDLNCSGGNEGTATIIYGSDATPDRVIYAVNGVGGGTINL</sequence>
<reference evidence="2 3" key="1">
    <citation type="submission" date="2015-04" db="EMBL/GenBank/DDBJ databases">
        <title>The draft genome sequence of Roseovarius sp.R12b.</title>
        <authorList>
            <person name="Li G."/>
            <person name="Lai Q."/>
            <person name="Shao Z."/>
            <person name="Yan P."/>
        </authorList>
    </citation>
    <scope>NUCLEOTIDE SEQUENCE [LARGE SCALE GENOMIC DNA]</scope>
    <source>
        <strain evidence="2 3">R12B</strain>
    </source>
</reference>
<dbReference type="PATRIC" id="fig|1641875.4.peg.3694"/>
<proteinExistence type="predicted"/>
<evidence type="ECO:0000313" key="3">
    <source>
        <dbReference type="Proteomes" id="UP000051295"/>
    </source>
</evidence>
<protein>
    <submittedName>
        <fullName evidence="2">Uncharacterized protein</fullName>
    </submittedName>
</protein>